<protein>
    <submittedName>
        <fullName evidence="2">Putative ovule protein</fullName>
    </submittedName>
</protein>
<feature type="compositionally biased region" description="Basic residues" evidence="1">
    <location>
        <begin position="1"/>
        <end position="12"/>
    </location>
</feature>
<dbReference type="EMBL" id="GEDG01001776">
    <property type="protein sequence ID" value="JAP36612.1"/>
    <property type="molecule type" value="Transcribed_RNA"/>
</dbReference>
<evidence type="ECO:0000256" key="1">
    <source>
        <dbReference type="SAM" id="MobiDB-lite"/>
    </source>
</evidence>
<accession>A0A0V0IVP2</accession>
<evidence type="ECO:0000313" key="2">
    <source>
        <dbReference type="EMBL" id="JAP36612.1"/>
    </source>
</evidence>
<feature type="region of interest" description="Disordered" evidence="1">
    <location>
        <begin position="1"/>
        <end position="27"/>
    </location>
</feature>
<reference evidence="2" key="1">
    <citation type="submission" date="2015-12" db="EMBL/GenBank/DDBJ databases">
        <title>Gene expression during late stages of embryo sac development: a critical building block for successful pollen-pistil interactions.</title>
        <authorList>
            <person name="Liu Y."/>
            <person name="Joly V."/>
            <person name="Sabar M."/>
            <person name="Matton D.P."/>
        </authorList>
    </citation>
    <scope>NUCLEOTIDE SEQUENCE</scope>
</reference>
<dbReference type="AlphaFoldDB" id="A0A0V0IVP2"/>
<organism evidence="2">
    <name type="scientific">Solanum chacoense</name>
    <name type="common">Chaco potato</name>
    <dbReference type="NCBI Taxonomy" id="4108"/>
    <lineage>
        <taxon>Eukaryota</taxon>
        <taxon>Viridiplantae</taxon>
        <taxon>Streptophyta</taxon>
        <taxon>Embryophyta</taxon>
        <taxon>Tracheophyta</taxon>
        <taxon>Spermatophyta</taxon>
        <taxon>Magnoliopsida</taxon>
        <taxon>eudicotyledons</taxon>
        <taxon>Gunneridae</taxon>
        <taxon>Pentapetalae</taxon>
        <taxon>asterids</taxon>
        <taxon>lamiids</taxon>
        <taxon>Solanales</taxon>
        <taxon>Solanaceae</taxon>
        <taxon>Solanoideae</taxon>
        <taxon>Solaneae</taxon>
        <taxon>Solanum</taxon>
    </lineage>
</organism>
<proteinExistence type="predicted"/>
<feature type="compositionally biased region" description="Basic and acidic residues" evidence="1">
    <location>
        <begin position="13"/>
        <end position="23"/>
    </location>
</feature>
<name>A0A0V0IVP2_SOLCH</name>
<sequence length="70" mass="8395">MTTTLKRLHYHTRTSESLDERSKGRSKSSNVFRYLLPFLNPLTSCSYFYLFSHFFLQRIFFSLSISTLFQ</sequence>